<name>A0A6G0T364_APHGL</name>
<accession>A0A6G0T364</accession>
<dbReference type="EMBL" id="VYZN01000064">
    <property type="protein sequence ID" value="KAE9525090.1"/>
    <property type="molecule type" value="Genomic_DNA"/>
</dbReference>
<dbReference type="Proteomes" id="UP000475862">
    <property type="component" value="Unassembled WGS sequence"/>
</dbReference>
<protein>
    <submittedName>
        <fullName evidence="1">Uncharacterized protein</fullName>
    </submittedName>
</protein>
<keyword evidence="2" id="KW-1185">Reference proteome</keyword>
<feature type="non-terminal residue" evidence="1">
    <location>
        <position position="308"/>
    </location>
</feature>
<evidence type="ECO:0000313" key="2">
    <source>
        <dbReference type="Proteomes" id="UP000475862"/>
    </source>
</evidence>
<organism evidence="1 2">
    <name type="scientific">Aphis glycines</name>
    <name type="common">Soybean aphid</name>
    <dbReference type="NCBI Taxonomy" id="307491"/>
    <lineage>
        <taxon>Eukaryota</taxon>
        <taxon>Metazoa</taxon>
        <taxon>Ecdysozoa</taxon>
        <taxon>Arthropoda</taxon>
        <taxon>Hexapoda</taxon>
        <taxon>Insecta</taxon>
        <taxon>Pterygota</taxon>
        <taxon>Neoptera</taxon>
        <taxon>Paraneoptera</taxon>
        <taxon>Hemiptera</taxon>
        <taxon>Sternorrhyncha</taxon>
        <taxon>Aphidomorpha</taxon>
        <taxon>Aphidoidea</taxon>
        <taxon>Aphididae</taxon>
        <taxon>Aphidini</taxon>
        <taxon>Aphis</taxon>
        <taxon>Aphis</taxon>
    </lineage>
</organism>
<evidence type="ECO:0000313" key="1">
    <source>
        <dbReference type="EMBL" id="KAE9525090.1"/>
    </source>
</evidence>
<reference evidence="1 2" key="1">
    <citation type="submission" date="2019-08" db="EMBL/GenBank/DDBJ databases">
        <title>The genome of the soybean aphid Biotype 1, its phylome, world population structure and adaptation to the North American continent.</title>
        <authorList>
            <person name="Giordano R."/>
            <person name="Donthu R.K."/>
            <person name="Hernandez A.G."/>
            <person name="Wright C.L."/>
            <person name="Zimin A.V."/>
        </authorList>
    </citation>
    <scope>NUCLEOTIDE SEQUENCE [LARGE SCALE GENOMIC DNA]</scope>
    <source>
        <tissue evidence="1">Whole aphids</tissue>
    </source>
</reference>
<proteinExistence type="predicted"/>
<sequence length="308" mass="34799">MSNIVCNILVNVPPLIDLSLSHVFKRILTIGALLFNNTNDNNSVLKLKGKELFEKTGTNPKQNKLFYFRAADGPWLHGILTYNIDKVELVCQCDLCKDSQNCFKNISILIYIEICVINSSYLFPLSIKRIVLLNCSTTSYLCRSPFPIIKSKIDTSMKTIVRFNTITVIIIVFPSKTNDEINLSYILKKYSINILKSLESKKKMTGSINRQLISIKTVLCDISRLYYGLAAAYTYLQKSTAQSKLFIHIHFYVMLLCPNVKTNSFMSISKFNITILGFGQFINVTPLISAGLNTSQASKNKSDGLNWL</sequence>
<gene>
    <name evidence="1" type="ORF">AGLY_014504</name>
</gene>
<comment type="caution">
    <text evidence="1">The sequence shown here is derived from an EMBL/GenBank/DDBJ whole genome shotgun (WGS) entry which is preliminary data.</text>
</comment>
<dbReference type="AlphaFoldDB" id="A0A6G0T364"/>